<keyword evidence="9" id="KW-0808">Transferase</keyword>
<comment type="subcellular location">
    <subcellularLocation>
        <location evidence="2 19">Cytoplasm</location>
    </subcellularLocation>
</comment>
<dbReference type="InterPro" id="IPR036052">
    <property type="entry name" value="TrpB-like_PALP_sf"/>
</dbReference>
<keyword evidence="11 19" id="KW-0547">Nucleotide-binding</keyword>
<evidence type="ECO:0000256" key="15">
    <source>
        <dbReference type="ARBA" id="ARBA00022917"/>
    </source>
</evidence>
<dbReference type="InterPro" id="IPR014729">
    <property type="entry name" value="Rossmann-like_a/b/a_fold"/>
</dbReference>
<evidence type="ECO:0000256" key="12">
    <source>
        <dbReference type="ARBA" id="ARBA00022833"/>
    </source>
</evidence>
<dbReference type="GO" id="GO:0004817">
    <property type="term" value="F:cysteine-tRNA ligase activity"/>
    <property type="evidence" value="ECO:0007669"/>
    <property type="project" value="UniProtKB-UniRule"/>
</dbReference>
<comment type="catalytic activity">
    <reaction evidence="18">
        <text>O-acetyl-L-serine + hydrogen sulfide = L-cysteine + acetate</text>
        <dbReference type="Rhea" id="RHEA:14829"/>
        <dbReference type="ChEBI" id="CHEBI:29919"/>
        <dbReference type="ChEBI" id="CHEBI:30089"/>
        <dbReference type="ChEBI" id="CHEBI:35235"/>
        <dbReference type="ChEBI" id="CHEBI:58340"/>
        <dbReference type="EC" id="2.5.1.47"/>
    </reaction>
</comment>
<evidence type="ECO:0000256" key="21">
    <source>
        <dbReference type="PIRSR" id="PIRSR605856-51"/>
    </source>
</evidence>
<dbReference type="Gene3D" id="3.40.50.1100">
    <property type="match status" value="2"/>
</dbReference>
<dbReference type="InterPro" id="IPR001926">
    <property type="entry name" value="TrpB-like_PALP"/>
</dbReference>
<comment type="cofactor">
    <cofactor evidence="1 20">
        <name>pyridoxal 5'-phosphate</name>
        <dbReference type="ChEBI" id="CHEBI:597326"/>
    </cofactor>
</comment>
<dbReference type="InterPro" id="IPR015803">
    <property type="entry name" value="Cys-tRNA-ligase"/>
</dbReference>
<dbReference type="EC" id="6.1.1.16" evidence="19"/>
<dbReference type="InterPro" id="IPR005856">
    <property type="entry name" value="Cys_synth"/>
</dbReference>
<feature type="binding site" evidence="19">
    <location>
        <position position="547"/>
    </location>
    <ligand>
        <name>Zn(2+)</name>
        <dbReference type="ChEBI" id="CHEBI:29105"/>
    </ligand>
</feature>
<comment type="subunit">
    <text evidence="6 19">Monomer.</text>
</comment>
<reference evidence="24" key="1">
    <citation type="journal article" date="2023" name="Arch. Microbiol.">
        <title>Desulfoferula mesophilus gen. nov. sp. nov., a mesophilic sulfate-reducing bacterium isolated from a brackish lake sediment.</title>
        <authorList>
            <person name="Watanabe T."/>
            <person name="Yabe T."/>
            <person name="Tsuji J.M."/>
            <person name="Fukui M."/>
        </authorList>
    </citation>
    <scope>NUCLEOTIDE SEQUENCE [LARGE SCALE GENOMIC DNA]</scope>
    <source>
        <strain evidence="24">12FAK</strain>
    </source>
</reference>
<sequence>MSARVVDNILQLVGDTPLVRINRLNPNPGVTVYAKLEFMNPGGSVKDRPALNMIEQAEKRGELTKDKIVLEATSGNTGIGLAMACAVKGYKMLFTMAESASLERRKILRAYGADILLTPAHLATDGAIEEAYRLAREEPERYFLVDQYNNEDNWMAHARENSTADEIYQATQGKVSMVVATLGTSGTVMGLTRRLHRLDPKVKVVAVEPYQGHKIQGLKNMKESYPPGIFSPGEVDRLVNVDDDGAYEIARRLAREEGIFVGMSAGAAMKVALDQAATLPEGSVVVALMADGGERYLSTSLFSSEKVPVPLRFYNTLSRQEQDLNPVRPGQVGIYACGPSLDGPPDLGLCRRMVFADLVRRYLEFRGFEVKLIINIADVDDRTVNQCLAEEADWKEFTARWQQAFHQDMDALNVLPALDYPKASEHVSQMVDAARELLAKDLAYEKLRSVYFNISRFPDYGKLSGVDLMATQSDKHTDYDYYEKDNPRDFTLFKRSSLAELKAGIYWSTPWGNVRPGWHVECATMSTEHLGQPFDLHLASTDLIFPHGENEIAVAQSLTGKPLANMWLHSEVVMVDGKKASRVSGNDVTLREVLELGYSPAAVRFWLLSQHYRRPLTYEREQLDQAAKTVERLDDFVERLRFMTPGATAPDLDQILYEAKSGIQEAMDHDLNVAKAMGQLFAMVRRVNRLMNQGLMDAAQVEQVLAFVASANRVLGVMNLEPPAGDADIEQMVKRRDAARTAGDFALADKLRDELAARGVQLVDTPSGTRWNRIN</sequence>
<dbReference type="PANTHER" id="PTHR10890">
    <property type="entry name" value="CYSTEINYL-TRNA SYNTHETASE"/>
    <property type="match status" value="1"/>
</dbReference>
<dbReference type="SUPFAM" id="SSF52374">
    <property type="entry name" value="Nucleotidylyl transferase"/>
    <property type="match status" value="1"/>
</dbReference>
<dbReference type="InterPro" id="IPR032678">
    <property type="entry name" value="tRNA-synt_1_cat_dom"/>
</dbReference>
<feature type="domain" description="Cysteinyl-tRNA synthetase class Ia DALR" evidence="22">
    <location>
        <begin position="662"/>
        <end position="729"/>
    </location>
</feature>
<evidence type="ECO:0000256" key="11">
    <source>
        <dbReference type="ARBA" id="ARBA00022741"/>
    </source>
</evidence>
<evidence type="ECO:0000256" key="18">
    <source>
        <dbReference type="ARBA" id="ARBA00047931"/>
    </source>
</evidence>
<evidence type="ECO:0000256" key="1">
    <source>
        <dbReference type="ARBA" id="ARBA00001933"/>
    </source>
</evidence>
<evidence type="ECO:0000313" key="24">
    <source>
        <dbReference type="Proteomes" id="UP001366166"/>
    </source>
</evidence>
<feature type="binding site" evidence="20">
    <location>
        <position position="76"/>
    </location>
    <ligand>
        <name>pyridoxal 5'-phosphate</name>
        <dbReference type="ChEBI" id="CHEBI:597326"/>
    </ligand>
</feature>
<organism evidence="23 24">
    <name type="scientific">Desulfoferula mesophila</name>
    <dbReference type="NCBI Taxonomy" id="3058419"/>
    <lineage>
        <taxon>Bacteria</taxon>
        <taxon>Pseudomonadati</taxon>
        <taxon>Thermodesulfobacteriota</taxon>
        <taxon>Desulfarculia</taxon>
        <taxon>Desulfarculales</taxon>
        <taxon>Desulfarculaceae</taxon>
        <taxon>Desulfoferula</taxon>
    </lineage>
</organism>
<keyword evidence="17" id="KW-0028">Amino-acid biosynthesis</keyword>
<name>A0AAU9EG77_9BACT</name>
<dbReference type="KEGG" id="dmp:FAK_00220"/>
<evidence type="ECO:0000256" key="9">
    <source>
        <dbReference type="ARBA" id="ARBA00022679"/>
    </source>
</evidence>
<proteinExistence type="inferred from homology"/>
<dbReference type="PROSITE" id="PS00901">
    <property type="entry name" value="CYS_SYNTHASE"/>
    <property type="match status" value="1"/>
</dbReference>
<gene>
    <name evidence="19" type="primary">cysS</name>
    <name evidence="23" type="ORF">FAK_00220</name>
</gene>
<protein>
    <recommendedName>
        <fullName evidence="19">Cysteine--tRNA ligase</fullName>
        <ecNumber evidence="19">6.1.1.16</ecNumber>
    </recommendedName>
    <alternativeName>
        <fullName evidence="19">Cysteinyl-tRNA synthetase</fullName>
        <shortName evidence="19">CysRS</shortName>
    </alternativeName>
</protein>
<dbReference type="InterPro" id="IPR015273">
    <property type="entry name" value="Cys-tRNA-synt_Ia_DALR"/>
</dbReference>
<evidence type="ECO:0000259" key="22">
    <source>
        <dbReference type="SMART" id="SM00840"/>
    </source>
</evidence>
<keyword evidence="8 19" id="KW-0436">Ligase</keyword>
<evidence type="ECO:0000256" key="20">
    <source>
        <dbReference type="PIRSR" id="PIRSR605856-50"/>
    </source>
</evidence>
<dbReference type="NCBIfam" id="TIGR00435">
    <property type="entry name" value="cysS"/>
    <property type="match status" value="1"/>
</dbReference>
<feature type="binding site" evidence="19">
    <location>
        <position position="337"/>
    </location>
    <ligand>
        <name>Zn(2+)</name>
        <dbReference type="ChEBI" id="CHEBI:29105"/>
    </ligand>
</feature>
<dbReference type="RefSeq" id="WP_338604034.1">
    <property type="nucleotide sequence ID" value="NZ_AP028679.1"/>
</dbReference>
<evidence type="ECO:0000256" key="5">
    <source>
        <dbReference type="ARBA" id="ARBA00007103"/>
    </source>
</evidence>
<feature type="binding site" evidence="20">
    <location>
        <begin position="183"/>
        <end position="187"/>
    </location>
    <ligand>
        <name>pyridoxal 5'-phosphate</name>
        <dbReference type="ChEBI" id="CHEBI:597326"/>
    </ligand>
</feature>
<comment type="catalytic activity">
    <reaction evidence="19">
        <text>tRNA(Cys) + L-cysteine + ATP = L-cysteinyl-tRNA(Cys) + AMP + diphosphate</text>
        <dbReference type="Rhea" id="RHEA:17773"/>
        <dbReference type="Rhea" id="RHEA-COMP:9661"/>
        <dbReference type="Rhea" id="RHEA-COMP:9679"/>
        <dbReference type="ChEBI" id="CHEBI:30616"/>
        <dbReference type="ChEBI" id="CHEBI:33019"/>
        <dbReference type="ChEBI" id="CHEBI:35235"/>
        <dbReference type="ChEBI" id="CHEBI:78442"/>
        <dbReference type="ChEBI" id="CHEBI:78517"/>
        <dbReference type="ChEBI" id="CHEBI:456215"/>
        <dbReference type="EC" id="6.1.1.16"/>
    </reaction>
</comment>
<dbReference type="Pfam" id="PF00291">
    <property type="entry name" value="PALP"/>
    <property type="match status" value="1"/>
</dbReference>
<keyword evidence="14 20" id="KW-0663">Pyridoxal phosphate</keyword>
<dbReference type="Pfam" id="PF01406">
    <property type="entry name" value="tRNA-synt_1e"/>
    <property type="match status" value="1"/>
</dbReference>
<keyword evidence="13 19" id="KW-0067">ATP-binding</keyword>
<feature type="binding site" evidence="19">
    <location>
        <position position="522"/>
    </location>
    <ligand>
        <name>Zn(2+)</name>
        <dbReference type="ChEBI" id="CHEBI:29105"/>
    </ligand>
</feature>
<evidence type="ECO:0000256" key="6">
    <source>
        <dbReference type="ARBA" id="ARBA00011245"/>
    </source>
</evidence>
<dbReference type="GO" id="GO:0008270">
    <property type="term" value="F:zinc ion binding"/>
    <property type="evidence" value="ECO:0007669"/>
    <property type="project" value="UniProtKB-UniRule"/>
</dbReference>
<dbReference type="SMART" id="SM00840">
    <property type="entry name" value="DALR_2"/>
    <property type="match status" value="1"/>
</dbReference>
<dbReference type="GO" id="GO:0004124">
    <property type="term" value="F:cysteine synthase activity"/>
    <property type="evidence" value="ECO:0007669"/>
    <property type="project" value="UniProtKB-EC"/>
</dbReference>
<dbReference type="InterPro" id="IPR024909">
    <property type="entry name" value="Cys-tRNA/MSH_ligase"/>
</dbReference>
<dbReference type="InterPro" id="IPR001216">
    <property type="entry name" value="P-phosphate_BS"/>
</dbReference>
<dbReference type="SUPFAM" id="SSF53686">
    <property type="entry name" value="Tryptophan synthase beta subunit-like PLP-dependent enzymes"/>
    <property type="match status" value="1"/>
</dbReference>
<evidence type="ECO:0000256" key="3">
    <source>
        <dbReference type="ARBA" id="ARBA00004962"/>
    </source>
</evidence>
<keyword evidence="10 19" id="KW-0479">Metal-binding</keyword>
<dbReference type="GO" id="GO:0005829">
    <property type="term" value="C:cytosol"/>
    <property type="evidence" value="ECO:0007669"/>
    <property type="project" value="TreeGrafter"/>
</dbReference>
<dbReference type="EMBL" id="AP028679">
    <property type="protein sequence ID" value="BEQ12956.1"/>
    <property type="molecule type" value="Genomic_DNA"/>
</dbReference>
<dbReference type="PANTHER" id="PTHR10890:SF3">
    <property type="entry name" value="CYSTEINE--TRNA LIGASE, CYTOPLASMIC"/>
    <property type="match status" value="1"/>
</dbReference>
<accession>A0AAU9EG77</accession>
<feature type="binding site" evidence="19">
    <location>
        <position position="551"/>
    </location>
    <ligand>
        <name>Zn(2+)</name>
        <dbReference type="ChEBI" id="CHEBI:29105"/>
    </ligand>
</feature>
<evidence type="ECO:0000256" key="19">
    <source>
        <dbReference type="HAMAP-Rule" id="MF_00041"/>
    </source>
</evidence>
<keyword evidence="15 19" id="KW-0648">Protein biosynthesis</keyword>
<evidence type="ECO:0000256" key="14">
    <source>
        <dbReference type="ARBA" id="ARBA00022898"/>
    </source>
</evidence>
<dbReference type="GO" id="GO:0006535">
    <property type="term" value="P:cysteine biosynthetic process from serine"/>
    <property type="evidence" value="ECO:0007669"/>
    <property type="project" value="InterPro"/>
</dbReference>
<comment type="pathway">
    <text evidence="3">Amino-acid biosynthesis; L-cysteine biosynthesis; L-cysteine from L-serine: step 2/2.</text>
</comment>
<feature type="modified residue" description="N6-(pyridoxal phosphate)lysine" evidence="21">
    <location>
        <position position="46"/>
    </location>
</feature>
<keyword evidence="7 19" id="KW-0963">Cytoplasm</keyword>
<dbReference type="Pfam" id="PF09190">
    <property type="entry name" value="DALR_2"/>
    <property type="match status" value="1"/>
</dbReference>
<dbReference type="GO" id="GO:0005524">
    <property type="term" value="F:ATP binding"/>
    <property type="evidence" value="ECO:0007669"/>
    <property type="project" value="UniProtKB-UniRule"/>
</dbReference>
<evidence type="ECO:0000256" key="10">
    <source>
        <dbReference type="ARBA" id="ARBA00022723"/>
    </source>
</evidence>
<feature type="binding site" evidence="20">
    <location>
        <position position="264"/>
    </location>
    <ligand>
        <name>pyridoxal 5'-phosphate</name>
        <dbReference type="ChEBI" id="CHEBI:597326"/>
    </ligand>
</feature>
<dbReference type="SUPFAM" id="SSF47323">
    <property type="entry name" value="Anticodon-binding domain of a subclass of class I aminoacyl-tRNA synthetases"/>
    <property type="match status" value="1"/>
</dbReference>
<dbReference type="Gene3D" id="1.20.120.1910">
    <property type="entry name" value="Cysteine-tRNA ligase, C-terminal anti-codon recognition domain"/>
    <property type="match status" value="1"/>
</dbReference>
<dbReference type="NCBIfam" id="TIGR01136">
    <property type="entry name" value="cysKM"/>
    <property type="match status" value="1"/>
</dbReference>
<evidence type="ECO:0000256" key="4">
    <source>
        <dbReference type="ARBA" id="ARBA00005594"/>
    </source>
</evidence>
<keyword evidence="24" id="KW-1185">Reference proteome</keyword>
<comment type="similarity">
    <text evidence="4 19">Belongs to the class-I aminoacyl-tRNA synthetase family.</text>
</comment>
<evidence type="ECO:0000256" key="13">
    <source>
        <dbReference type="ARBA" id="ARBA00022840"/>
    </source>
</evidence>
<dbReference type="InterPro" id="IPR009080">
    <property type="entry name" value="tRNAsynth_Ia_anticodon-bd"/>
</dbReference>
<comment type="caution">
    <text evidence="19">Lacks conserved residue(s) required for the propagation of feature annotation.</text>
</comment>
<evidence type="ECO:0000256" key="7">
    <source>
        <dbReference type="ARBA" id="ARBA00022490"/>
    </source>
</evidence>
<comment type="cofactor">
    <cofactor evidence="19">
        <name>Zn(2+)</name>
        <dbReference type="ChEBI" id="CHEBI:29105"/>
    </cofactor>
    <text evidence="19">Binds 1 zinc ion per subunit.</text>
</comment>
<keyword evidence="12 19" id="KW-0862">Zinc</keyword>
<evidence type="ECO:0000256" key="16">
    <source>
        <dbReference type="ARBA" id="ARBA00023146"/>
    </source>
</evidence>
<dbReference type="PRINTS" id="PR00983">
    <property type="entry name" value="TRNASYNTHCYS"/>
</dbReference>
<dbReference type="AlphaFoldDB" id="A0AAU9EG77"/>
<dbReference type="Proteomes" id="UP001366166">
    <property type="component" value="Chromosome"/>
</dbReference>
<dbReference type="CDD" id="cd01561">
    <property type="entry name" value="CBS_like"/>
    <property type="match status" value="1"/>
</dbReference>
<evidence type="ECO:0000256" key="2">
    <source>
        <dbReference type="ARBA" id="ARBA00004496"/>
    </source>
</evidence>
<dbReference type="HAMAP" id="MF_00041">
    <property type="entry name" value="Cys_tRNA_synth"/>
    <property type="match status" value="1"/>
</dbReference>
<keyword evidence="16 19" id="KW-0030">Aminoacyl-tRNA synthetase</keyword>
<dbReference type="FunFam" id="3.40.50.1100:FF:000003">
    <property type="entry name" value="Cystathionine beta-synthase"/>
    <property type="match status" value="1"/>
</dbReference>
<comment type="similarity">
    <text evidence="5">Belongs to the cysteine synthase/cystathionine beta-synthase family.</text>
</comment>
<dbReference type="GO" id="GO:0006423">
    <property type="term" value="P:cysteinyl-tRNA aminoacylation"/>
    <property type="evidence" value="ECO:0007669"/>
    <property type="project" value="UniProtKB-UniRule"/>
</dbReference>
<evidence type="ECO:0000256" key="17">
    <source>
        <dbReference type="ARBA" id="ARBA00023192"/>
    </source>
</evidence>
<evidence type="ECO:0000313" key="23">
    <source>
        <dbReference type="EMBL" id="BEQ12956.1"/>
    </source>
</evidence>
<keyword evidence="17" id="KW-0198">Cysteine biosynthesis</keyword>
<evidence type="ECO:0000256" key="8">
    <source>
        <dbReference type="ARBA" id="ARBA00022598"/>
    </source>
</evidence>
<dbReference type="Gene3D" id="3.40.50.620">
    <property type="entry name" value="HUPs"/>
    <property type="match status" value="1"/>
</dbReference>